<gene>
    <name evidence="2" type="ORF">O0I10_007585</name>
</gene>
<dbReference type="AlphaFoldDB" id="A0AAD7XXM6"/>
<name>A0AAD7XXM6_9FUNG</name>
<feature type="compositionally biased region" description="Low complexity" evidence="1">
    <location>
        <begin position="134"/>
        <end position="166"/>
    </location>
</feature>
<organism evidence="2 3">
    <name type="scientific">Lichtheimia ornata</name>
    <dbReference type="NCBI Taxonomy" id="688661"/>
    <lineage>
        <taxon>Eukaryota</taxon>
        <taxon>Fungi</taxon>
        <taxon>Fungi incertae sedis</taxon>
        <taxon>Mucoromycota</taxon>
        <taxon>Mucoromycotina</taxon>
        <taxon>Mucoromycetes</taxon>
        <taxon>Mucorales</taxon>
        <taxon>Lichtheimiaceae</taxon>
        <taxon>Lichtheimia</taxon>
    </lineage>
</organism>
<keyword evidence="3" id="KW-1185">Reference proteome</keyword>
<accession>A0AAD7XXM6</accession>
<proteinExistence type="predicted"/>
<feature type="compositionally biased region" description="Polar residues" evidence="1">
    <location>
        <begin position="243"/>
        <end position="257"/>
    </location>
</feature>
<dbReference type="GeneID" id="83214993"/>
<feature type="region of interest" description="Disordered" evidence="1">
    <location>
        <begin position="125"/>
        <end position="257"/>
    </location>
</feature>
<dbReference type="EMBL" id="JARTCD010000037">
    <property type="protein sequence ID" value="KAJ8656738.1"/>
    <property type="molecule type" value="Genomic_DNA"/>
</dbReference>
<reference evidence="2 3" key="1">
    <citation type="submission" date="2023-03" db="EMBL/GenBank/DDBJ databases">
        <title>Genome sequence of Lichtheimia ornata CBS 291.66.</title>
        <authorList>
            <person name="Mohabir J.T."/>
            <person name="Shea T.P."/>
            <person name="Kurbessoian T."/>
            <person name="Berby B."/>
            <person name="Fontaine J."/>
            <person name="Livny J."/>
            <person name="Gnirke A."/>
            <person name="Stajich J.E."/>
            <person name="Cuomo C.A."/>
        </authorList>
    </citation>
    <scope>NUCLEOTIDE SEQUENCE [LARGE SCALE GENOMIC DNA]</scope>
    <source>
        <strain evidence="2">CBS 291.66</strain>
    </source>
</reference>
<sequence length="316" mass="36123">MGKRNRGDNEEREKKRSLDELILQWFLKPGNFERYLKADGRAKLPDSETKGAMALEVIDLQKESGLGTRKMNSMVSKLTLWQRRYLEGRRLALLGSDERTIRKACPYYFRVVDTLGDAGVEFVEDDEDDDDAYASPTADTTTTTTTTPPPSSQQQGQQQNGNAQGNKTPLQQRLTQPNVIHIRRNPQQAYSTRQRRQPIRYIEESSSSSSDTSDSDDEPHQGPPKKRINNRQRPATTTTTTTIMVPQDSNPTPSSRQHMMDRLEQQNQELLEQQTRVYRIQEMQAQATLIQRMQEAGFSKDEITENLQYVRSGGII</sequence>
<evidence type="ECO:0000313" key="3">
    <source>
        <dbReference type="Proteomes" id="UP001234581"/>
    </source>
</evidence>
<evidence type="ECO:0000313" key="2">
    <source>
        <dbReference type="EMBL" id="KAJ8656738.1"/>
    </source>
</evidence>
<dbReference type="Proteomes" id="UP001234581">
    <property type="component" value="Unassembled WGS sequence"/>
</dbReference>
<feature type="compositionally biased region" description="Polar residues" evidence="1">
    <location>
        <begin position="167"/>
        <end position="178"/>
    </location>
</feature>
<evidence type="ECO:0000256" key="1">
    <source>
        <dbReference type="SAM" id="MobiDB-lite"/>
    </source>
</evidence>
<protein>
    <submittedName>
        <fullName evidence="2">Uncharacterized protein</fullName>
    </submittedName>
</protein>
<dbReference type="RefSeq" id="XP_058341651.1">
    <property type="nucleotide sequence ID" value="XM_058487600.1"/>
</dbReference>
<comment type="caution">
    <text evidence="2">The sequence shown here is derived from an EMBL/GenBank/DDBJ whole genome shotgun (WGS) entry which is preliminary data.</text>
</comment>